<dbReference type="PANTHER" id="PTHR36978:SF3">
    <property type="entry name" value="P-LOOP CONTAINING NUCLEOSIDE TRIPHOSPHATE HYDROLASE PROTEIN"/>
    <property type="match status" value="1"/>
</dbReference>
<evidence type="ECO:0000313" key="3">
    <source>
        <dbReference type="Proteomes" id="UP000469559"/>
    </source>
</evidence>
<keyword evidence="1" id="KW-1133">Transmembrane helix</keyword>
<keyword evidence="3" id="KW-1185">Reference proteome</keyword>
<dbReference type="OrthoDB" id="408152at2759"/>
<feature type="transmembrane region" description="Helical" evidence="1">
    <location>
        <begin position="242"/>
        <end position="268"/>
    </location>
</feature>
<name>A0A8T9B671_9HELO</name>
<keyword evidence="1" id="KW-0472">Membrane</keyword>
<dbReference type="Pfam" id="PF17784">
    <property type="entry name" value="Sulfotransfer_4"/>
    <property type="match status" value="1"/>
</dbReference>
<dbReference type="Proteomes" id="UP000469559">
    <property type="component" value="Unassembled WGS sequence"/>
</dbReference>
<evidence type="ECO:0008006" key="4">
    <source>
        <dbReference type="Google" id="ProtNLM"/>
    </source>
</evidence>
<dbReference type="InterPro" id="IPR040632">
    <property type="entry name" value="Sulfotransfer_4"/>
</dbReference>
<keyword evidence="1" id="KW-0812">Transmembrane</keyword>
<organism evidence="2 3">
    <name type="scientific">Lachnellula arida</name>
    <dbReference type="NCBI Taxonomy" id="1316785"/>
    <lineage>
        <taxon>Eukaryota</taxon>
        <taxon>Fungi</taxon>
        <taxon>Dikarya</taxon>
        <taxon>Ascomycota</taxon>
        <taxon>Pezizomycotina</taxon>
        <taxon>Leotiomycetes</taxon>
        <taxon>Helotiales</taxon>
        <taxon>Lachnaceae</taxon>
        <taxon>Lachnellula</taxon>
    </lineage>
</organism>
<dbReference type="PANTHER" id="PTHR36978">
    <property type="entry name" value="P-LOOP CONTAINING NUCLEOTIDE TRIPHOSPHATE HYDROLASE"/>
    <property type="match status" value="1"/>
</dbReference>
<sequence length="270" mass="29576">MGGVASIPTDPSQKLQVISAGYSRTGTVSMSLALAKLLDGPILHGGTQILIRDDDYCGTWIKAYEARNAGDKATTLKLVQKATAGFIGTADLPPSDFMAELMELYPDVKVVLVRRDPVKWWNSVAALTSRTTPPWLGIVMAPIPGWRYLPSFAKEYSRSTLRLAGLTEKTNSPVELLKRGGPHILEAHHEKVRSLVPKTQLLEMDLSEGWEPLCKFLGVPVPNEPFPRANDAKAADDYATKVLLKVFGIWVGLFSAVGATIYCGVWLWNN</sequence>
<evidence type="ECO:0000256" key="1">
    <source>
        <dbReference type="SAM" id="Phobius"/>
    </source>
</evidence>
<reference evidence="2 3" key="1">
    <citation type="submission" date="2018-05" db="EMBL/GenBank/DDBJ databases">
        <title>Whole genome sequencing for identification of molecular markers to develop diagnostic detection tools for the regulated plant pathogen Lachnellula willkommii.</title>
        <authorList>
            <person name="Giroux E."/>
            <person name="Bilodeau G."/>
        </authorList>
    </citation>
    <scope>NUCLEOTIDE SEQUENCE [LARGE SCALE GENOMIC DNA]</scope>
    <source>
        <strain evidence="2 3">CBS 203.66</strain>
    </source>
</reference>
<dbReference type="Gene3D" id="3.40.50.300">
    <property type="entry name" value="P-loop containing nucleotide triphosphate hydrolases"/>
    <property type="match status" value="1"/>
</dbReference>
<comment type="caution">
    <text evidence="2">The sequence shown here is derived from an EMBL/GenBank/DDBJ whole genome shotgun (WGS) entry which is preliminary data.</text>
</comment>
<dbReference type="InterPro" id="IPR027417">
    <property type="entry name" value="P-loop_NTPase"/>
</dbReference>
<dbReference type="SUPFAM" id="SSF52540">
    <property type="entry name" value="P-loop containing nucleoside triphosphate hydrolases"/>
    <property type="match status" value="1"/>
</dbReference>
<evidence type="ECO:0000313" key="2">
    <source>
        <dbReference type="EMBL" id="TVY13872.1"/>
    </source>
</evidence>
<dbReference type="EMBL" id="QGMF01000831">
    <property type="protein sequence ID" value="TVY13872.1"/>
    <property type="molecule type" value="Genomic_DNA"/>
</dbReference>
<protein>
    <recommendedName>
        <fullName evidence="4">NAD dependent epimerase/dehydratase</fullName>
    </recommendedName>
</protein>
<accession>A0A8T9B671</accession>
<gene>
    <name evidence="2" type="ORF">LARI1_G008298</name>
</gene>
<dbReference type="AlphaFoldDB" id="A0A8T9B671"/>
<proteinExistence type="predicted"/>